<evidence type="ECO:0000259" key="2">
    <source>
        <dbReference type="PROSITE" id="PS51695"/>
    </source>
</evidence>
<dbReference type="Proteomes" id="UP000321058">
    <property type="component" value="Unassembled WGS sequence"/>
</dbReference>
<comment type="cofactor">
    <cofactor evidence="1">
        <name>Ca(2+)</name>
        <dbReference type="ChEBI" id="CHEBI:29108"/>
    </cofactor>
    <text evidence="1">Binds 1 Ca(2+) ion per subunit.</text>
</comment>
<evidence type="ECO:0000313" key="4">
    <source>
        <dbReference type="Proteomes" id="UP000321058"/>
    </source>
</evidence>
<accession>A0A512NM80</accession>
<evidence type="ECO:0000313" key="3">
    <source>
        <dbReference type="EMBL" id="GEP60051.1"/>
    </source>
</evidence>
<gene>
    <name evidence="3" type="ORF">RSO01_72170</name>
</gene>
<dbReference type="RefSeq" id="WP_147155422.1">
    <property type="nucleotide sequence ID" value="NZ_BKAJ01000148.1"/>
</dbReference>
<organism evidence="3 4">
    <name type="scientific">Reyranella soli</name>
    <dbReference type="NCBI Taxonomy" id="1230389"/>
    <lineage>
        <taxon>Bacteria</taxon>
        <taxon>Pseudomonadati</taxon>
        <taxon>Pseudomonadota</taxon>
        <taxon>Alphaproteobacteria</taxon>
        <taxon>Hyphomicrobiales</taxon>
        <taxon>Reyranellaceae</taxon>
        <taxon>Reyranella</taxon>
    </lineage>
</organism>
<feature type="binding site" evidence="1">
    <location>
        <position position="2120"/>
    </location>
    <ligand>
        <name>Ca(2+)</name>
        <dbReference type="ChEBI" id="CHEBI:29108"/>
    </ligand>
</feature>
<evidence type="ECO:0000256" key="1">
    <source>
        <dbReference type="PROSITE-ProRule" id="PRU01032"/>
    </source>
</evidence>
<keyword evidence="4" id="KW-1185">Reference proteome</keyword>
<proteinExistence type="predicted"/>
<feature type="active site" description="Charge relay system" evidence="1">
    <location>
        <position position="1771"/>
    </location>
</feature>
<dbReference type="GO" id="GO:0004252">
    <property type="term" value="F:serine-type endopeptidase activity"/>
    <property type="evidence" value="ECO:0007669"/>
    <property type="project" value="UniProtKB-UniRule"/>
</dbReference>
<protein>
    <recommendedName>
        <fullName evidence="2">Peptidase S53 domain-containing protein</fullName>
    </recommendedName>
</protein>
<dbReference type="PANTHER" id="PTHR14218:SF15">
    <property type="entry name" value="TRIPEPTIDYL-PEPTIDASE 1"/>
    <property type="match status" value="1"/>
</dbReference>
<reference evidence="3 4" key="1">
    <citation type="submission" date="2019-07" db="EMBL/GenBank/DDBJ databases">
        <title>Whole genome shotgun sequence of Reyranella soli NBRC 108950.</title>
        <authorList>
            <person name="Hosoyama A."/>
            <person name="Uohara A."/>
            <person name="Ohji S."/>
            <person name="Ichikawa N."/>
        </authorList>
    </citation>
    <scope>NUCLEOTIDE SEQUENCE [LARGE SCALE GENOMIC DNA]</scope>
    <source>
        <strain evidence="3 4">NBRC 108950</strain>
    </source>
</reference>
<feature type="domain" description="Peptidase S53" evidence="2">
    <location>
        <begin position="1687"/>
        <end position="2140"/>
    </location>
</feature>
<dbReference type="Gene3D" id="2.160.20.10">
    <property type="entry name" value="Single-stranded right-handed beta-helix, Pectin lyase-like"/>
    <property type="match status" value="2"/>
</dbReference>
<name>A0A512NM80_9HYPH</name>
<keyword evidence="1" id="KW-0106">Calcium</keyword>
<dbReference type="InterPro" id="IPR025193">
    <property type="entry name" value="DUF4114"/>
</dbReference>
<dbReference type="Pfam" id="PF13448">
    <property type="entry name" value="DUF4114"/>
    <property type="match status" value="1"/>
</dbReference>
<feature type="active site" description="Charge relay system" evidence="1">
    <location>
        <position position="2032"/>
    </location>
</feature>
<dbReference type="GO" id="GO:0046872">
    <property type="term" value="F:metal ion binding"/>
    <property type="evidence" value="ECO:0007669"/>
    <property type="project" value="UniProtKB-UniRule"/>
</dbReference>
<keyword evidence="1" id="KW-0720">Serine protease</keyword>
<dbReference type="SMART" id="SM00710">
    <property type="entry name" value="PbH1"/>
    <property type="match status" value="11"/>
</dbReference>
<feature type="active site" description="Charge relay system" evidence="1">
    <location>
        <position position="1767"/>
    </location>
</feature>
<keyword evidence="1" id="KW-0645">Protease</keyword>
<dbReference type="InterPro" id="IPR012334">
    <property type="entry name" value="Pectin_lyas_fold"/>
</dbReference>
<dbReference type="PROSITE" id="PS51695">
    <property type="entry name" value="SEDOLISIN"/>
    <property type="match status" value="1"/>
</dbReference>
<dbReference type="InterPro" id="IPR030400">
    <property type="entry name" value="Sedolisin_dom"/>
</dbReference>
<keyword evidence="1" id="KW-0378">Hydrolase</keyword>
<sequence length="2441" mass="250069">MATFIVGNLNDSGVGSLRAAIDASNAGPAGEANTISFTVSGTIVLSSNLSAITNPTSIISGSTDTGTPPSIGLDCNGHAGLVFDTGSQGSQLMGLAVGNATGAGVTLVAGNVILNNNYIGLALDGSAAGNSGDGVFVAATSSGNQIGYNPEAATLAANGNPATGVVSNVISANGGNGISLHGSADNIIVSNHIGTSVDGTSAMANGANGIWVTDGSNGNTIGGTVVGNDAGGNPNDPTGNKGTQPEVFVTPPLGNQISGNSQNGVLIDANSQNNVLYGNFIGTTADGDAALGNTLDGVRIDNADFNSLHGCTVVDEPFVYYNVVSGNGANGIHVTDSDHVTIRANFAGIGADNQTIVANGNDGVLIDGSSVNTQVGGVIPLGNVISGNANNGIEVADTASGFSTLNTFGGTLAFAGIAPNGNNGVLITSTGGNQTVQTNVLSGNLNNGLEISGDAWGVTVVPNILGLNTRGNSAFDFGDDFANGNNGILISGTAHDNVIGGTGVNASDSVIRQNTISNNGAYGIAITDQAYNNVVGQSAIGTDIQEAAAIGNGAGGVLVSSTGSGNVVGTAYTGFSPLPAPAARYNVISGNDGPGVELDSGTHYNAVINNWIGLDVRGEVSLPNTGLPVDNAGVDNLVYGNIYSGPVPVESPTAQLELLYVGWYGRAADPTGFADKMEDLLTLILGGQPLASAILSVSEDFATSPEEAAYAELAALVTPTVPTAEQLALADSFIDQTFLNLFDRAATTAEKLSWSTAFFGGLTSFSALVYEIATNATGDDIAAMNAKIQAASYFTQAFESEVRAPTVAEMQASVDNVNDATTLYDSQAVTNALVGESHNQVDYQTILSPLNFITGIRAHYDGAVILTGSQGTSGSTATTPFLYQGPLNDTSAGTLHLLTPTFAGQTFTTGQFYGPDTSIFTPSIGLGNVRAVGTYQYSESPPGVVNHGMIYEGPLDGSGTWTQIDVPGNGVNVTDGIVLGTVGETIPHSVQGDLVVGNYDISGQPGTGNGFIYNMATGQYTLFEINGSLTDLTSVYGIWQHGVGSTVYTIAGGAKDGGGVNSAFLINYDSSNGAFSDLAFFNAFNQPGVITHFENISGVPGGFNLVATTDDGPAFVFVPINADGSFGEAVWTAGDLPGSNLMTGNIAYQNVFGGIYNTDAGNGVGSYLGVVDQSYVNADGGLVMPVGSFNFAYALSVAASTGDIITGSTTAGNVLGGSIGNDEITGTQSTTAADTIFTGGGADLITLAAANAAHSRVELFAANGLLSAQAVTPGETVHAIEGSIVNAQDIPQLGWWGQATGQFGGPVSDASTNGGLGTGTSQDMSTVVNFTTGSSSSAIDMIDISLDAFSDLLRSADGNDAQLGTAIFSNMVGLGGTITGADANVILITSNVGFANAADLAAQLLANPITFASAQTDQFNHYIVAYQDFGGDVRIADMNIHANGLTSFTTTAGGSTLAISDMAELSGVSLTSLQSGNINFVSNDEIAHSRYLDFTGYGITNASTVVEAYGLDQANVQVATTAGINVAIVLDRVTDPTSLLSQSWGVRQQTLAQLENAGTLWDTYGADQAQYNAVVAELTGAGLTVLNGNTANGNYVSSAESRTIWVSIDTPAQFQDLFGKTLYVNNESGNNFLFWNGNLSLPSEWNVQGLWFDTENSPPPSNMAPGSSVTLNQGPQGIGNTTASVPNMAPQDIAALYNFPLVGQDVATGTIALIEPGIGNAVRDIATYGTFDQRLAAYLQSIGQTGTGSVYVQGQNGQDYAYGDPNERSQDVGTVAAVNPNSNIGLYVGSGYNGNADASTFTALQSAIWDTTNNPGVISNSFGDDQSMSPDSPFYQAYWQLYIDAALRNQTVFSALGDGGSGNETGNGLTNVEINLTSPYAVLVGGTSLSTLSTAQADPTLSSIVASALADDPATLWQLMAGGLTSLPDNVSALQAFVETVWNTYQVNGATIGTSSSFWGGYLQNTTTSGGVDPTQPAPWYQTAYGLNPMTSDPLAETGRGVPDVSANAGGNLQYLVPNGDLTENTGQIGTSSAAPFWAALTVQFNAIFADQELPQLGYMTDLLYIASAIAPAAFNDVTMGGNMSSFTTGGSYSTLNSDGTSYINVTPTGYGYYAGPGYDLVSGLGSPNGLLLARTLTTIAHSEMSYSSSPEMLDADGNGWTSGTDQSLLFQVMSGSAANVGLDLGSEILSFTSIASGTYSWTNRVAQQSMQDDFDPNLVRMFDKYGHGAVVQSMVSQGENVGVTINAATADAIQGALSSPFGFADFVTDSGVVRVARPVAVAETVDGLDDQTAIVRVRQNGQDSLSVSFYRVDDLSGSINGLQAGQAGYEQAAQVRAYQIAGVGTSLNGPGYGNYSQAALLNVDSGDLVAMKLVDQTTNSTYWAFAQGNEKVSGQSVGHLWNYGLNTWGWEDMKNGGDRDFNDLIVQFDFTSAYGNHWLM</sequence>
<dbReference type="PANTHER" id="PTHR14218">
    <property type="entry name" value="PROTEASE S8 TRIPEPTIDYL PEPTIDASE I CLN2"/>
    <property type="match status" value="1"/>
</dbReference>
<dbReference type="Gene3D" id="3.40.50.200">
    <property type="entry name" value="Peptidase S8/S53 domain"/>
    <property type="match status" value="1"/>
</dbReference>
<feature type="binding site" evidence="1">
    <location>
        <position position="2078"/>
    </location>
    <ligand>
        <name>Ca(2+)</name>
        <dbReference type="ChEBI" id="CHEBI:29108"/>
    </ligand>
</feature>
<dbReference type="InterPro" id="IPR036852">
    <property type="entry name" value="Peptidase_S8/S53_dom_sf"/>
</dbReference>
<feature type="binding site" evidence="1">
    <location>
        <position position="2118"/>
    </location>
    <ligand>
        <name>Ca(2+)</name>
        <dbReference type="ChEBI" id="CHEBI:29108"/>
    </ligand>
</feature>
<dbReference type="SUPFAM" id="SSF52743">
    <property type="entry name" value="Subtilisin-like"/>
    <property type="match status" value="1"/>
</dbReference>
<feature type="binding site" evidence="1">
    <location>
        <position position="2077"/>
    </location>
    <ligand>
        <name>Ca(2+)</name>
        <dbReference type="ChEBI" id="CHEBI:29108"/>
    </ligand>
</feature>
<keyword evidence="1" id="KW-0479">Metal-binding</keyword>
<dbReference type="GO" id="GO:0008240">
    <property type="term" value="F:tripeptidyl-peptidase activity"/>
    <property type="evidence" value="ECO:0007669"/>
    <property type="project" value="TreeGrafter"/>
</dbReference>
<dbReference type="GO" id="GO:0006508">
    <property type="term" value="P:proteolysis"/>
    <property type="evidence" value="ECO:0007669"/>
    <property type="project" value="UniProtKB-KW"/>
</dbReference>
<dbReference type="EMBL" id="BKAJ01000148">
    <property type="protein sequence ID" value="GEP60051.1"/>
    <property type="molecule type" value="Genomic_DNA"/>
</dbReference>
<dbReference type="OrthoDB" id="9804931at2"/>
<comment type="caution">
    <text evidence="3">The sequence shown here is derived from an EMBL/GenBank/DDBJ whole genome shotgun (WGS) entry which is preliminary data.</text>
</comment>
<dbReference type="InterPro" id="IPR006626">
    <property type="entry name" value="PbH1"/>
</dbReference>
<dbReference type="InterPro" id="IPR050819">
    <property type="entry name" value="Tripeptidyl-peptidase_I"/>
</dbReference>